<sequence length="1071" mass="116915">MPSRPVDRRNLVSRFPMRQNIHAHVWIPADAYIGGAQNVPPPVTHFAPIPPAHLTTSALNVHTAGAEVLPHLCAPAQREKEHNPPFCPPGISRPPRPRIDREGRKETDIALCAFARSDGVNDVINNVLGPLCASAPCNAFSYMMHPENLLKVDILKRFAEKRRIQNSTRRLSEHIAQIEEGIGEGLTEEGKRTIDWSAIWRKLALKVKGSGEMGRDWRLLDGETEGKETIHGAIETEEDVAIAITPSAFVRAVDSLGWRAVELSETDVEEIGMSFLYWHDQQTYARVFGGGKPFSIDISQTGFVKMLEQLPFNSPDFPPATEKHNVDAMWKVCSGQGVSFEDMNAICSIPAAVGSLVPFPSHPSAPDNRGAVEGAGRDRVKGSEGVSMKGKAVAEADEKKRIERTQRVDKAREEVGKAMASIIAKVICQQGLQWNGAIFGDSTFSGLVSSEEIQSLLPDLFPLKWVEWGLDVLTSTSSQWIRPIEAWSETFQRLDRPVWREAPPTPLCLPPAEPLQTSFSSSAEGEGGGEDEAADGIVREREEGEQRPAISRPRSPSASRRASRVPSRDVSASSSSAQHSRSNANAEPLPLTRQQRQQLQRLQREKEREKGAARETEEEGDRDEDEARDSSHDDEHQWQRDFEPNEFDFKPHPLSAVPEVAEIHEMEEGHHEDHPWQEEQPTENPPACEQKEKEEELSNHVMNPPPAEGKSPEENATEDPPVPMQKEEGEGGPAPATVTSPRPSRRPYPMSDVKLRKFTPARSPPTASGKRGGTSRSQKGRRGVDRGNSTPESAPKSGKLQSASGGKVKSQKGKKEERTASREVIDAEEPAGGSEDFGGPSEGAYPGSSRIGQRRREVFERTVASWRGSPSTVRSDLCQRVAKGEGIGIRWAFMNTAAEREGTKANRCNDLSAASSGGDGLLSSSSQAPEAPDSLLHLQQQQQQQQGEGGGPGSVAGDPQAQPQPGCSSSAPVPPRSPFECPVRRPPEGKDPEVIGMLRMNLLPPDPQGGGDLSAGGPYFAIPLAHSAVLYYKHHVLKLPTAASFQPLHLQAGRDPLTGEDPVLASLHLRD</sequence>
<protein>
    <submittedName>
        <fullName evidence="2">Uncharacterized protein</fullName>
    </submittedName>
</protein>
<feature type="compositionally biased region" description="Basic and acidic residues" evidence="1">
    <location>
        <begin position="813"/>
        <end position="825"/>
    </location>
</feature>
<feature type="compositionally biased region" description="Pro residues" evidence="1">
    <location>
        <begin position="85"/>
        <end position="94"/>
    </location>
</feature>
<accession>A0A0G4HDA8</accession>
<feature type="compositionally biased region" description="Basic and acidic residues" evidence="1">
    <location>
        <begin position="537"/>
        <end position="546"/>
    </location>
</feature>
<feature type="compositionally biased region" description="Basic and acidic residues" evidence="1">
    <location>
        <begin position="689"/>
        <end position="698"/>
    </location>
</feature>
<feature type="compositionally biased region" description="Basic and acidic residues" evidence="1">
    <location>
        <begin position="602"/>
        <end position="615"/>
    </location>
</feature>
<evidence type="ECO:0000256" key="1">
    <source>
        <dbReference type="SAM" id="MobiDB-lite"/>
    </source>
</evidence>
<feature type="region of interest" description="Disordered" evidence="1">
    <location>
        <begin position="364"/>
        <end position="399"/>
    </location>
</feature>
<feature type="compositionally biased region" description="Low complexity" evidence="1">
    <location>
        <begin position="547"/>
        <end position="586"/>
    </location>
</feature>
<feature type="region of interest" description="Disordered" evidence="1">
    <location>
        <begin position="910"/>
        <end position="991"/>
    </location>
</feature>
<dbReference type="AlphaFoldDB" id="A0A0G4HDA8"/>
<dbReference type="EMBL" id="CDMZ01002354">
    <property type="protein sequence ID" value="CEM42000.1"/>
    <property type="molecule type" value="Genomic_DNA"/>
</dbReference>
<proteinExistence type="predicted"/>
<gene>
    <name evidence="2" type="ORF">Cvel_26435</name>
</gene>
<reference evidence="2" key="1">
    <citation type="submission" date="2014-11" db="EMBL/GenBank/DDBJ databases">
        <authorList>
            <person name="Otto D Thomas"/>
            <person name="Naeem Raeece"/>
        </authorList>
    </citation>
    <scope>NUCLEOTIDE SEQUENCE</scope>
</reference>
<feature type="compositionally biased region" description="Acidic residues" evidence="1">
    <location>
        <begin position="616"/>
        <end position="627"/>
    </location>
</feature>
<feature type="compositionally biased region" description="Polar residues" evidence="1">
    <location>
        <begin position="961"/>
        <end position="971"/>
    </location>
</feature>
<feature type="compositionally biased region" description="Basic and acidic residues" evidence="1">
    <location>
        <begin position="661"/>
        <end position="677"/>
    </location>
</feature>
<organism evidence="2">
    <name type="scientific">Chromera velia CCMP2878</name>
    <dbReference type="NCBI Taxonomy" id="1169474"/>
    <lineage>
        <taxon>Eukaryota</taxon>
        <taxon>Sar</taxon>
        <taxon>Alveolata</taxon>
        <taxon>Colpodellida</taxon>
        <taxon>Chromeraceae</taxon>
        <taxon>Chromera</taxon>
    </lineage>
</organism>
<feature type="compositionally biased region" description="Basic and acidic residues" evidence="1">
    <location>
        <begin position="982"/>
        <end position="991"/>
    </location>
</feature>
<feature type="compositionally biased region" description="Basic and acidic residues" evidence="1">
    <location>
        <begin position="628"/>
        <end position="651"/>
    </location>
</feature>
<feature type="compositionally biased region" description="Pro residues" evidence="1">
    <location>
        <begin position="503"/>
        <end position="513"/>
    </location>
</feature>
<feature type="region of interest" description="Disordered" evidence="1">
    <location>
        <begin position="502"/>
        <end position="856"/>
    </location>
</feature>
<feature type="region of interest" description="Disordered" evidence="1">
    <location>
        <begin position="79"/>
        <end position="100"/>
    </location>
</feature>
<dbReference type="VEuPathDB" id="CryptoDB:Cvel_26435"/>
<feature type="compositionally biased region" description="Low complexity" evidence="1">
    <location>
        <begin position="910"/>
        <end position="926"/>
    </location>
</feature>
<evidence type="ECO:0000313" key="2">
    <source>
        <dbReference type="EMBL" id="CEM42000.1"/>
    </source>
</evidence>
<name>A0A0G4HDA8_9ALVE</name>